<dbReference type="AlphaFoldDB" id="A0A4Z0MDY2"/>
<comment type="caution">
    <text evidence="1">The sequence shown here is derived from an EMBL/GenBank/DDBJ whole genome shotgun (WGS) entry which is preliminary data.</text>
</comment>
<gene>
    <name evidence="1" type="ORF">EU557_22100</name>
</gene>
<evidence type="ECO:0008006" key="3">
    <source>
        <dbReference type="Google" id="ProtNLM"/>
    </source>
</evidence>
<protein>
    <recommendedName>
        <fullName evidence="3">STAS/SEC14 domain-containing protein</fullName>
    </recommendedName>
</protein>
<reference evidence="1 2" key="1">
    <citation type="submission" date="2019-04" db="EMBL/GenBank/DDBJ databases">
        <authorList>
            <person name="Feng G."/>
            <person name="Zhang J."/>
            <person name="Zhu H."/>
        </authorList>
    </citation>
    <scope>NUCLEOTIDE SEQUENCE [LARGE SCALE GENOMIC DNA]</scope>
    <source>
        <strain evidence="1 2">JCM 19491</strain>
    </source>
</reference>
<name>A0A4Z0MDY2_9BACT</name>
<evidence type="ECO:0000313" key="1">
    <source>
        <dbReference type="EMBL" id="TGD77982.1"/>
    </source>
</evidence>
<sequence>MTLFSSPEALLTFNSASQTLHLSYNATRLSVSFGQAYQRALQQMLDLNIDKLLLDLKRNAPPTEDETEQILQPLVTALPAHHTQPLFIAAVVSEGQYQYQIASYSSAASQTVPPAHIEFNYFTSRRDATAWLSEN</sequence>
<dbReference type="RefSeq" id="WP_135532655.1">
    <property type="nucleotide sequence ID" value="NZ_SRKZ01000007.1"/>
</dbReference>
<dbReference type="Proteomes" id="UP000298284">
    <property type="component" value="Unassembled WGS sequence"/>
</dbReference>
<proteinExistence type="predicted"/>
<keyword evidence="2" id="KW-1185">Reference proteome</keyword>
<accession>A0A4Z0MDY2</accession>
<evidence type="ECO:0000313" key="2">
    <source>
        <dbReference type="Proteomes" id="UP000298284"/>
    </source>
</evidence>
<dbReference type="OrthoDB" id="883558at2"/>
<organism evidence="1 2">
    <name type="scientific">Hymenobacter wooponensis</name>
    <dbReference type="NCBI Taxonomy" id="1525360"/>
    <lineage>
        <taxon>Bacteria</taxon>
        <taxon>Pseudomonadati</taxon>
        <taxon>Bacteroidota</taxon>
        <taxon>Cytophagia</taxon>
        <taxon>Cytophagales</taxon>
        <taxon>Hymenobacteraceae</taxon>
        <taxon>Hymenobacter</taxon>
    </lineage>
</organism>
<dbReference type="EMBL" id="SRKZ01000007">
    <property type="protein sequence ID" value="TGD77982.1"/>
    <property type="molecule type" value="Genomic_DNA"/>
</dbReference>